<reference evidence="1" key="1">
    <citation type="journal article" date="2014" name="Int. J. Syst. Evol. Microbiol.">
        <title>Complete genome sequence of Corynebacterium casei LMG S-19264T (=DSM 44701T), isolated from a smear-ripened cheese.</title>
        <authorList>
            <consortium name="US DOE Joint Genome Institute (JGI-PGF)"/>
            <person name="Walter F."/>
            <person name="Albersmeier A."/>
            <person name="Kalinowski J."/>
            <person name="Ruckert C."/>
        </authorList>
    </citation>
    <scope>NUCLEOTIDE SEQUENCE</scope>
    <source>
        <strain evidence="1">CGMCC 1.15763</strain>
    </source>
</reference>
<gene>
    <name evidence="1" type="ORF">GCM10011416_20070</name>
</gene>
<dbReference type="Proteomes" id="UP000633278">
    <property type="component" value="Unassembled WGS sequence"/>
</dbReference>
<reference evidence="1" key="2">
    <citation type="submission" date="2020-09" db="EMBL/GenBank/DDBJ databases">
        <authorList>
            <person name="Sun Q."/>
            <person name="Zhou Y."/>
        </authorList>
    </citation>
    <scope>NUCLEOTIDE SEQUENCE</scope>
    <source>
        <strain evidence="1">CGMCC 1.15763</strain>
    </source>
</reference>
<protein>
    <submittedName>
        <fullName evidence="1">Uncharacterized protein</fullName>
    </submittedName>
</protein>
<dbReference type="RefSeq" id="WP_188599190.1">
    <property type="nucleotide sequence ID" value="NZ_CP150664.1"/>
</dbReference>
<proteinExistence type="predicted"/>
<comment type="caution">
    <text evidence="1">The sequence shown here is derived from an EMBL/GenBank/DDBJ whole genome shotgun (WGS) entry which is preliminary data.</text>
</comment>
<dbReference type="EMBL" id="BMJW01000002">
    <property type="protein sequence ID" value="GGH01344.1"/>
    <property type="molecule type" value="Genomic_DNA"/>
</dbReference>
<organism evidence="1 2">
    <name type="scientific">Polaribacter pacificus</name>
    <dbReference type="NCBI Taxonomy" id="1775173"/>
    <lineage>
        <taxon>Bacteria</taxon>
        <taxon>Pseudomonadati</taxon>
        <taxon>Bacteroidota</taxon>
        <taxon>Flavobacteriia</taxon>
        <taxon>Flavobacteriales</taxon>
        <taxon>Flavobacteriaceae</taxon>
    </lineage>
</organism>
<name>A0A917I0C2_9FLAO</name>
<sequence>MGLKCSDDLKKIELLSSKKENLEEINLLTKKVITNFNESVIEYKRIISVL</sequence>
<evidence type="ECO:0000313" key="2">
    <source>
        <dbReference type="Proteomes" id="UP000633278"/>
    </source>
</evidence>
<dbReference type="AlphaFoldDB" id="A0A917I0C2"/>
<accession>A0A917I0C2</accession>
<keyword evidence="2" id="KW-1185">Reference proteome</keyword>
<evidence type="ECO:0000313" key="1">
    <source>
        <dbReference type="EMBL" id="GGH01344.1"/>
    </source>
</evidence>